<feature type="repeat" description="TPR" evidence="3">
    <location>
        <begin position="756"/>
        <end position="789"/>
    </location>
</feature>
<keyword evidence="2 3" id="KW-0802">TPR repeat</keyword>
<dbReference type="SUPFAM" id="SSF48452">
    <property type="entry name" value="TPR-like"/>
    <property type="match status" value="4"/>
</dbReference>
<evidence type="ECO:0008006" key="8">
    <source>
        <dbReference type="Google" id="ProtNLM"/>
    </source>
</evidence>
<dbReference type="EMBL" id="MBAD02000320">
    <property type="protein sequence ID" value="RLN69854.1"/>
    <property type="molecule type" value="Genomic_DNA"/>
</dbReference>
<proteinExistence type="predicted"/>
<dbReference type="PROSITE" id="PS50005">
    <property type="entry name" value="TPR"/>
    <property type="match status" value="3"/>
</dbReference>
<dbReference type="Proteomes" id="UP000277300">
    <property type="component" value="Unassembled WGS sequence"/>
</dbReference>
<evidence type="ECO:0000256" key="1">
    <source>
        <dbReference type="ARBA" id="ARBA00022737"/>
    </source>
</evidence>
<evidence type="ECO:0000313" key="5">
    <source>
        <dbReference type="EMBL" id="RLN69854.1"/>
    </source>
</evidence>
<protein>
    <recommendedName>
        <fullName evidence="8">UDP-N-acetylglucosamine--peptide N-acetylglucosaminyltransferase SPINDLY</fullName>
    </recommendedName>
</protein>
<feature type="repeat" description="TPR" evidence="3">
    <location>
        <begin position="824"/>
        <end position="857"/>
    </location>
</feature>
<evidence type="ECO:0000313" key="4">
    <source>
        <dbReference type="EMBL" id="RLN67812.1"/>
    </source>
</evidence>
<organism evidence="4 6">
    <name type="scientific">Phytophthora kernoviae</name>
    <dbReference type="NCBI Taxonomy" id="325452"/>
    <lineage>
        <taxon>Eukaryota</taxon>
        <taxon>Sar</taxon>
        <taxon>Stramenopiles</taxon>
        <taxon>Oomycota</taxon>
        <taxon>Peronosporomycetes</taxon>
        <taxon>Peronosporales</taxon>
        <taxon>Peronosporaceae</taxon>
        <taxon>Phytophthora</taxon>
    </lineage>
</organism>
<dbReference type="Gene3D" id="1.25.40.10">
    <property type="entry name" value="Tetratricopeptide repeat domain"/>
    <property type="match status" value="6"/>
</dbReference>
<evidence type="ECO:0000256" key="2">
    <source>
        <dbReference type="ARBA" id="ARBA00022803"/>
    </source>
</evidence>
<dbReference type="OrthoDB" id="1658288at2759"/>
<dbReference type="PANTHER" id="PTHR44858:SF1">
    <property type="entry name" value="UDP-N-ACETYLGLUCOSAMINE--PEPTIDE N-ACETYLGLUCOSAMINYLTRANSFERASE SPINDLY-RELATED"/>
    <property type="match status" value="1"/>
</dbReference>
<feature type="repeat" description="TPR" evidence="3">
    <location>
        <begin position="790"/>
        <end position="823"/>
    </location>
</feature>
<dbReference type="InterPro" id="IPR011990">
    <property type="entry name" value="TPR-like_helical_dom_sf"/>
</dbReference>
<gene>
    <name evidence="5" type="ORF">BBJ29_009198</name>
    <name evidence="4" type="ORF">BBP00_00001412</name>
</gene>
<dbReference type="Pfam" id="PF13432">
    <property type="entry name" value="TPR_16"/>
    <property type="match status" value="4"/>
</dbReference>
<dbReference type="Proteomes" id="UP000284657">
    <property type="component" value="Unassembled WGS sequence"/>
</dbReference>
<sequence length="927" mass="103074">MTADNRTPIKAFPSELVNSLMVYLKEGDQHMTVDELFLKALLSESEKDWKRAILLASAYLTSVLALDRSCWRAYYDRATLRLRAIEGDEQSLVYHSEHMRYEKLLAVIIQDYVNALHKGCMLVEVVETVGDLTVRLLEFTGDATVLRQVIQNLTRLLHLLILDPSNSLSKPWTPGSFGTEPSSGPGETSSVERDLLVAAIHAQRGRLYSAVRAFEEAAAENPTSENLVLLSESLHSMGDTENSLRVSDKVVSADPTSFRGHARRAQLLVSVGQIAPAKAEYDKAIALAPKEGRLYYERGVVQMQLYMRWRVAYQANFSSSSTVTSTTQTMSRSPFAPRLKAHDAEKDLGAEAMKDEVLVRKMMKQFYVGSITDLSSCIRLEPLLADAYVDRAELNALDEEFGRAFRDLESATERQPKCARAHVSLGVLKCHFSAYAAAIEDFDKAINCETSMTPEMRAYAFFDRGVAYQKLELWSQAEKSYNESIALLGRGRDGATHRNRAIVRCHLGSFDDALEDLEEVQYNAPDDEELHGALGFALLQLNRYEDAAKHFAAYGRLGRDTYVDSGNAYFNLATKSETHLQQVQHAAYLQRARRFYLRAARLQPSNVDIRLNLANCLRKENALQAAITQCDTIALQQPLNHACLESKALALFQLPGRRAVTDAVACMDAAVRTCVASSANLGNIFNAFTSGTIHRNALERKTISRNAARLNPKMVVDLPSPSAGSSIANILAGLLTEMESSASNVHLTGSHEQMLALYMLNRGVMLEKLGNLDRARQDYKDAFHFDPLSVHVQVCLGTLSLREGKFEQSAAEFQRALELDPSSGVAHLNVGVVYLYRNELTVALTHFDTAITLLPHCSYAYANKAVTLARSGNLPGAELYFKRAIEELPSRKEFYLAHGKIIAQQKRLHDAMVNFSTALFLGYDGKL</sequence>
<evidence type="ECO:0000313" key="6">
    <source>
        <dbReference type="Proteomes" id="UP000277300"/>
    </source>
</evidence>
<evidence type="ECO:0000313" key="7">
    <source>
        <dbReference type="Proteomes" id="UP000284657"/>
    </source>
</evidence>
<evidence type="ECO:0000256" key="3">
    <source>
        <dbReference type="PROSITE-ProRule" id="PRU00339"/>
    </source>
</evidence>
<name>A0A3F2S1A2_9STRA</name>
<dbReference type="InterPro" id="IPR050498">
    <property type="entry name" value="Ycf3"/>
</dbReference>
<dbReference type="SMART" id="SM00028">
    <property type="entry name" value="TPR"/>
    <property type="match status" value="12"/>
</dbReference>
<dbReference type="EMBL" id="MBDO02000019">
    <property type="protein sequence ID" value="RLN67812.1"/>
    <property type="molecule type" value="Genomic_DNA"/>
</dbReference>
<dbReference type="InterPro" id="IPR019734">
    <property type="entry name" value="TPR_rpt"/>
</dbReference>
<reference evidence="6 7" key="1">
    <citation type="submission" date="2018-07" db="EMBL/GenBank/DDBJ databases">
        <title>Genome sequencing of oomycete isolates from Chile give support for New Zealand origin for Phytophthora kernoviae and make available the first Nothophytophthora sp. genome.</title>
        <authorList>
            <person name="Studholme D.J."/>
            <person name="Sanfuentes E."/>
            <person name="Panda P."/>
            <person name="Hill R."/>
            <person name="Sambles C."/>
            <person name="Grant M."/>
            <person name="Williams N.M."/>
            <person name="Mcdougal R.L."/>
        </authorList>
    </citation>
    <scope>NUCLEOTIDE SEQUENCE [LARGE SCALE GENOMIC DNA]</scope>
    <source>
        <strain evidence="4">Chile6</strain>
        <strain evidence="5">Chile7</strain>
    </source>
</reference>
<dbReference type="PANTHER" id="PTHR44858">
    <property type="entry name" value="TETRATRICOPEPTIDE REPEAT PROTEIN 6"/>
    <property type="match status" value="1"/>
</dbReference>
<dbReference type="AlphaFoldDB" id="A0A3F2S1A2"/>
<keyword evidence="1" id="KW-0677">Repeat</keyword>
<accession>A0A3F2S1A2</accession>
<comment type="caution">
    <text evidence="4">The sequence shown here is derived from an EMBL/GenBank/DDBJ whole genome shotgun (WGS) entry which is preliminary data.</text>
</comment>